<dbReference type="Gene3D" id="3.90.1300.10">
    <property type="entry name" value="Amidase signature (AS) domain"/>
    <property type="match status" value="1"/>
</dbReference>
<gene>
    <name evidence="2" type="ORF">TCE0_034f10750</name>
</gene>
<accession>A0A6V8HDV9</accession>
<organism evidence="2 3">
    <name type="scientific">Talaromyces pinophilus</name>
    <name type="common">Penicillium pinophilum</name>
    <dbReference type="NCBI Taxonomy" id="128442"/>
    <lineage>
        <taxon>Eukaryota</taxon>
        <taxon>Fungi</taxon>
        <taxon>Dikarya</taxon>
        <taxon>Ascomycota</taxon>
        <taxon>Pezizomycotina</taxon>
        <taxon>Eurotiomycetes</taxon>
        <taxon>Eurotiomycetidae</taxon>
        <taxon>Eurotiales</taxon>
        <taxon>Trichocomaceae</taxon>
        <taxon>Talaromyces</taxon>
        <taxon>Talaromyces sect. Talaromyces</taxon>
    </lineage>
</organism>
<evidence type="ECO:0000259" key="1">
    <source>
        <dbReference type="Pfam" id="PF01425"/>
    </source>
</evidence>
<dbReference type="EMBL" id="DF933830">
    <property type="protein sequence ID" value="GAM39306.1"/>
    <property type="molecule type" value="Genomic_DNA"/>
</dbReference>
<feature type="domain" description="Amidase" evidence="1">
    <location>
        <begin position="26"/>
        <end position="211"/>
    </location>
</feature>
<reference evidence="3" key="1">
    <citation type="journal article" date="2015" name="Genome Announc.">
        <title>Draft genome sequence of Talaromyces cellulolyticus strain Y-94, a source of lignocellulosic biomass-degrading enzymes.</title>
        <authorList>
            <person name="Fujii T."/>
            <person name="Koike H."/>
            <person name="Sawayama S."/>
            <person name="Yano S."/>
            <person name="Inoue H."/>
        </authorList>
    </citation>
    <scope>NUCLEOTIDE SEQUENCE [LARGE SCALE GENOMIC DNA]</scope>
    <source>
        <strain evidence="3">Y-94</strain>
    </source>
</reference>
<dbReference type="PANTHER" id="PTHR46310:SF7">
    <property type="entry name" value="AMIDASE 1"/>
    <property type="match status" value="1"/>
</dbReference>
<dbReference type="InterPro" id="IPR023631">
    <property type="entry name" value="Amidase_dom"/>
</dbReference>
<dbReference type="AlphaFoldDB" id="A0A6V8HDV9"/>
<name>A0A6V8HDV9_TALPI</name>
<keyword evidence="3" id="KW-1185">Reference proteome</keyword>
<dbReference type="Pfam" id="PF01425">
    <property type="entry name" value="Amidase"/>
    <property type="match status" value="1"/>
</dbReference>
<dbReference type="SUPFAM" id="SSF75304">
    <property type="entry name" value="Amidase signature (AS) enzymes"/>
    <property type="match status" value="1"/>
</dbReference>
<evidence type="ECO:0000313" key="3">
    <source>
        <dbReference type="Proteomes" id="UP000053095"/>
    </source>
</evidence>
<proteinExistence type="predicted"/>
<dbReference type="InterPro" id="IPR036928">
    <property type="entry name" value="AS_sf"/>
</dbReference>
<evidence type="ECO:0000313" key="2">
    <source>
        <dbReference type="EMBL" id="GAM39306.1"/>
    </source>
</evidence>
<comment type="caution">
    <text evidence="2">The sequence shown here is derived from an EMBL/GenBank/DDBJ whole genome shotgun (WGS) entry which is preliminary data.</text>
</comment>
<dbReference type="Proteomes" id="UP000053095">
    <property type="component" value="Unassembled WGS sequence"/>
</dbReference>
<protein>
    <recommendedName>
        <fullName evidence="1">Amidase domain-containing protein</fullName>
    </recommendedName>
</protein>
<sequence>MTRTLDASSPGRHLAIAVPSRLHYLSSVEKPLNGLPVAVKDNIDLRGVRTSGSSRSYFNAYPAAETSAPAIQKLIDLGAVVVGKTGLSQFADAEDPTGDYINYHCVFNSRGDGYRSPGGSSSGSRAAVAAYEWLDLAIGTDTGGSVRVPTSYQGVFGLRTSRGALSLDRGLIFHRQMMNFDAISPISRNLDTMRSIVRHWVQHRNNTSGCPMRIFYPTHLFPIHDPVGQEAYDNIVSSAEKALGIAREEVDFRVLWRDHSSPLTTDSYETFMDLLSWGSYHERAQFRSDHINKFGVPPIVNPVPRYRWEIGKAMTEDDMKTAKKKREIFQRFIEVVFSENTIMFTPFMFEEPGSRDAYRLKPSDRDPAELALGLRPAF</sequence>
<dbReference type="PANTHER" id="PTHR46310">
    <property type="entry name" value="AMIDASE 1"/>
    <property type="match status" value="1"/>
</dbReference>